<organism evidence="1 2">
    <name type="scientific">Hibiscus sabdariffa</name>
    <name type="common">roselle</name>
    <dbReference type="NCBI Taxonomy" id="183260"/>
    <lineage>
        <taxon>Eukaryota</taxon>
        <taxon>Viridiplantae</taxon>
        <taxon>Streptophyta</taxon>
        <taxon>Embryophyta</taxon>
        <taxon>Tracheophyta</taxon>
        <taxon>Spermatophyta</taxon>
        <taxon>Magnoliopsida</taxon>
        <taxon>eudicotyledons</taxon>
        <taxon>Gunneridae</taxon>
        <taxon>Pentapetalae</taxon>
        <taxon>rosids</taxon>
        <taxon>malvids</taxon>
        <taxon>Malvales</taxon>
        <taxon>Malvaceae</taxon>
        <taxon>Malvoideae</taxon>
        <taxon>Hibiscus</taxon>
    </lineage>
</organism>
<accession>A0ABR2AQ70</accession>
<sequence>MDGLETIIATSTSNLPSISDICIDFSHVLLSLESERGVRQENLFSLQVSYHILSDSSLPSFLKNKDEDLIVSNLVALDVLPYVEDATSLRVEIEIVAAMVESRYPYTIFLGVGKKRKFVDSFEGKGKKTYVRYEDAIVTTKAIFVVLLILEPLKTFGMI</sequence>
<proteinExistence type="predicted"/>
<dbReference type="Proteomes" id="UP001472677">
    <property type="component" value="Unassembled WGS sequence"/>
</dbReference>
<comment type="caution">
    <text evidence="1">The sequence shown here is derived from an EMBL/GenBank/DDBJ whole genome shotgun (WGS) entry which is preliminary data.</text>
</comment>
<protein>
    <submittedName>
        <fullName evidence="1">Uncharacterized protein</fullName>
    </submittedName>
</protein>
<gene>
    <name evidence="1" type="ORF">V6N12_011388</name>
</gene>
<name>A0ABR2AQ70_9ROSI</name>
<evidence type="ECO:0000313" key="2">
    <source>
        <dbReference type="Proteomes" id="UP001472677"/>
    </source>
</evidence>
<dbReference type="EMBL" id="JBBPBM010000390">
    <property type="protein sequence ID" value="KAK8496041.1"/>
    <property type="molecule type" value="Genomic_DNA"/>
</dbReference>
<reference evidence="1 2" key="1">
    <citation type="journal article" date="2024" name="G3 (Bethesda)">
        <title>Genome assembly of Hibiscus sabdariffa L. provides insights into metabolisms of medicinal natural products.</title>
        <authorList>
            <person name="Kim T."/>
        </authorList>
    </citation>
    <scope>NUCLEOTIDE SEQUENCE [LARGE SCALE GENOMIC DNA]</scope>
    <source>
        <strain evidence="1">TK-2024</strain>
        <tissue evidence="1">Old leaves</tissue>
    </source>
</reference>
<evidence type="ECO:0000313" key="1">
    <source>
        <dbReference type="EMBL" id="KAK8496041.1"/>
    </source>
</evidence>
<keyword evidence="2" id="KW-1185">Reference proteome</keyword>